<feature type="domain" description="Nitroreductase" evidence="1">
    <location>
        <begin position="135"/>
        <end position="315"/>
    </location>
</feature>
<dbReference type="EMBL" id="AEQN01000014">
    <property type="protein sequence ID" value="EFV02102.1"/>
    <property type="molecule type" value="Genomic_DNA"/>
</dbReference>
<dbReference type="InterPro" id="IPR020051">
    <property type="entry name" value="SagB-type_dehydrogenase"/>
</dbReference>
<dbReference type="Proteomes" id="UP000004754">
    <property type="component" value="Unassembled WGS sequence"/>
</dbReference>
<dbReference type="NCBIfam" id="TIGR03605">
    <property type="entry name" value="antibiot_sagB"/>
    <property type="match status" value="1"/>
</dbReference>
<dbReference type="PANTHER" id="PTHR43745">
    <property type="entry name" value="NITROREDUCTASE MJ1384-RELATED"/>
    <property type="match status" value="1"/>
</dbReference>
<evidence type="ECO:0000313" key="3">
    <source>
        <dbReference type="Proteomes" id="UP000004754"/>
    </source>
</evidence>
<evidence type="ECO:0000313" key="2">
    <source>
        <dbReference type="EMBL" id="EFV02102.1"/>
    </source>
</evidence>
<comment type="caution">
    <text evidence="2">The sequence shown here is derived from an EMBL/GenBank/DDBJ whole genome shotgun (WGS) entry which is preliminary data.</text>
</comment>
<keyword evidence="3" id="KW-1185">Reference proteome</keyword>
<dbReference type="AlphaFoldDB" id="E6MFV7"/>
<dbReference type="PANTHER" id="PTHR43745:SF2">
    <property type="entry name" value="NITROREDUCTASE MJ1384-RELATED"/>
    <property type="match status" value="1"/>
</dbReference>
<dbReference type="InterPro" id="IPR052544">
    <property type="entry name" value="Bacteriocin_Proc_Enz"/>
</dbReference>
<dbReference type="Pfam" id="PF00881">
    <property type="entry name" value="Nitroreductase"/>
    <property type="match status" value="1"/>
</dbReference>
<protein>
    <submittedName>
        <fullName evidence="2">SagB-type dehydrogenase domain protein</fullName>
    </submittedName>
</protein>
<dbReference type="CDD" id="cd02142">
    <property type="entry name" value="McbC_SagB-like_oxidoreductase"/>
    <property type="match status" value="1"/>
</dbReference>
<organism evidence="2 3">
    <name type="scientific">Pseudoramibacter alactolyticus ATCC 23263</name>
    <dbReference type="NCBI Taxonomy" id="887929"/>
    <lineage>
        <taxon>Bacteria</taxon>
        <taxon>Bacillati</taxon>
        <taxon>Bacillota</taxon>
        <taxon>Clostridia</taxon>
        <taxon>Eubacteriales</taxon>
        <taxon>Eubacteriaceae</taxon>
        <taxon>Pseudoramibacter</taxon>
    </lineage>
</organism>
<gene>
    <name evidence="2" type="ORF">HMP0721_0868</name>
</gene>
<dbReference type="InterPro" id="IPR029479">
    <property type="entry name" value="Nitroreductase"/>
</dbReference>
<reference evidence="2 3" key="1">
    <citation type="submission" date="2010-12" db="EMBL/GenBank/DDBJ databases">
        <authorList>
            <person name="Muzny D."/>
            <person name="Qin X."/>
            <person name="Deng J."/>
            <person name="Jiang H."/>
            <person name="Liu Y."/>
            <person name="Qu J."/>
            <person name="Song X.-Z."/>
            <person name="Zhang L."/>
            <person name="Thornton R."/>
            <person name="Coyle M."/>
            <person name="Francisco L."/>
            <person name="Jackson L."/>
            <person name="Javaid M."/>
            <person name="Korchina V."/>
            <person name="Kovar C."/>
            <person name="Mata R."/>
            <person name="Mathew T."/>
            <person name="Ngo R."/>
            <person name="Nguyen L."/>
            <person name="Nguyen N."/>
            <person name="Okwuonu G."/>
            <person name="Ongeri F."/>
            <person name="Pham C."/>
            <person name="Simmons D."/>
            <person name="Wilczek-Boney K."/>
            <person name="Hale W."/>
            <person name="Jakkamsetti A."/>
            <person name="Pham P."/>
            <person name="Ruth R."/>
            <person name="San Lucas F."/>
            <person name="Warren J."/>
            <person name="Zhang J."/>
            <person name="Zhao Z."/>
            <person name="Zhou C."/>
            <person name="Zhu D."/>
            <person name="Lee S."/>
            <person name="Bess C."/>
            <person name="Blankenburg K."/>
            <person name="Forbes L."/>
            <person name="Fu Q."/>
            <person name="Gubbala S."/>
            <person name="Hirani K."/>
            <person name="Jayaseelan J.C."/>
            <person name="Lara F."/>
            <person name="Munidasa M."/>
            <person name="Palculict T."/>
            <person name="Patil S."/>
            <person name="Pu L.-L."/>
            <person name="Saada N."/>
            <person name="Tang L."/>
            <person name="Weissenberger G."/>
            <person name="Zhu Y."/>
            <person name="Hemphill L."/>
            <person name="Shang Y."/>
            <person name="Youmans B."/>
            <person name="Ayvaz T."/>
            <person name="Ross M."/>
            <person name="Santibanez J."/>
            <person name="Aqrawi P."/>
            <person name="Gross S."/>
            <person name="Joshi V."/>
            <person name="Fowler G."/>
            <person name="Nazareth L."/>
            <person name="Reid J."/>
            <person name="Worley K."/>
            <person name="Petrosino J."/>
            <person name="Highlander S."/>
            <person name="Gibbs R."/>
        </authorList>
    </citation>
    <scope>NUCLEOTIDE SEQUENCE [LARGE SCALE GENOMIC DNA]</scope>
    <source>
        <strain evidence="2 3">ATCC 23263</strain>
    </source>
</reference>
<sequence>MHWAICEDGKLRIAQYYFSESYVILFPEFYFWTQSGIEREQLLQSYREFNPIRLKRFIVKLESLRILIGEVQTIDEIFYGQAALMPEDPDGAQTHFQNADYVAAYRRKQLDREWIGADNAEAVDFSSAILPRVYRERESCRQFDTQSFVSRAHFDQCMAVMRQMPARTSPFRHCAYPSAGGLYPLDIYCLVKDNRVEQVLGGLYGVDAKHGRLLRQAPPSRFTVNAHFFLNKPIFESSAFTLFMVYNSAIATPKYGDRAYFYGILDAGILAGTLTQMAAALGLGSCCIGEMKASAAETYLALRPEQKYLFCMEFGVPCQT</sequence>
<name>E6MFV7_9FIRM</name>
<proteinExistence type="predicted"/>
<dbReference type="SUPFAM" id="SSF55469">
    <property type="entry name" value="FMN-dependent nitroreductase-like"/>
    <property type="match status" value="1"/>
</dbReference>
<dbReference type="Gene3D" id="3.40.109.10">
    <property type="entry name" value="NADH Oxidase"/>
    <property type="match status" value="1"/>
</dbReference>
<accession>E6MFV7</accession>
<dbReference type="InterPro" id="IPR000415">
    <property type="entry name" value="Nitroreductase-like"/>
</dbReference>
<dbReference type="GO" id="GO:0016491">
    <property type="term" value="F:oxidoreductase activity"/>
    <property type="evidence" value="ECO:0007669"/>
    <property type="project" value="InterPro"/>
</dbReference>
<dbReference type="eggNOG" id="COG0778">
    <property type="taxonomic scope" value="Bacteria"/>
</dbReference>
<evidence type="ECO:0000259" key="1">
    <source>
        <dbReference type="Pfam" id="PF00881"/>
    </source>
</evidence>
<dbReference type="STRING" id="887929.HMP0721_0868"/>
<dbReference type="HOGENOM" id="CLU_854302_0_0_9"/>